<evidence type="ECO:0000313" key="2">
    <source>
        <dbReference type="Proteomes" id="UP001281147"/>
    </source>
</evidence>
<dbReference type="Proteomes" id="UP001281147">
    <property type="component" value="Unassembled WGS sequence"/>
</dbReference>
<reference evidence="1" key="1">
    <citation type="submission" date="2023-07" db="EMBL/GenBank/DDBJ databases">
        <title>Black Yeasts Isolated from many extreme environments.</title>
        <authorList>
            <person name="Coleine C."/>
            <person name="Stajich J.E."/>
            <person name="Selbmann L."/>
        </authorList>
    </citation>
    <scope>NUCLEOTIDE SEQUENCE</scope>
    <source>
        <strain evidence="1">CCFEE 5714</strain>
    </source>
</reference>
<comment type="caution">
    <text evidence="1">The sequence shown here is derived from an EMBL/GenBank/DDBJ whole genome shotgun (WGS) entry which is preliminary data.</text>
</comment>
<gene>
    <name evidence="1" type="ORF">LTR37_005598</name>
</gene>
<protein>
    <submittedName>
        <fullName evidence="1">Uncharacterized protein</fullName>
    </submittedName>
</protein>
<proteinExistence type="predicted"/>
<evidence type="ECO:0000313" key="1">
    <source>
        <dbReference type="EMBL" id="KAK3717827.1"/>
    </source>
</evidence>
<dbReference type="EMBL" id="JAUTXU010000035">
    <property type="protein sequence ID" value="KAK3717827.1"/>
    <property type="molecule type" value="Genomic_DNA"/>
</dbReference>
<sequence length="628" mass="68989">MHVQYFVAKALAALLLQSIHATAAVLPRQSVSVDSSNPADALLRAVKSLDTTGAKHVDNVTTDHSVSTFTIAQGSNSSLSRSSAIDVKRLNFLYGPPVGGGPYFPTGALGTARVAADTVAIQLDEVPQLTGSALDNTEATLKSSQYDGLDTVGDYTKLYPDNFERTLPGRPVPGALTNFTQDLFFSMERLSNSPYQVRRLDPSTDTLQFRFDDSTAKKVGGSTLDSLFQTGRLFYADYRDQAELPKTTRYGAACDAYFYIEESSGDFLPLAIRTNVGTNLIYTPEDSPNDWLLAKIMLNANDFWFAQWMHLAQTHEVVQIAYMAAIRTLSEQHPVLALLNRLMFEVFAIQPLAQVVLFTPGAVVDQIFPYTGLAAQDYTTNLYKNKGAGRFKSNYFQAELQSRGLIDSSFGPALKHFPFYKDASIIFSAQKAFMRSFVESYYASSAAVKADGELQAWVEEAQGPAEAIDFPSISTTSDLVDVLTHFAHLASTAHHTVNTNELLDISSNLPFHPPALYKELPITKNVSNVAEYLPPFDKVLTQMSTGALFARPKLVGTDRTLIHQFDDEAMLSRMNAETRAAAATFKREMEAFSSEVNSRAFDADGLSQGMPFVWQALDPNVAPYSITT</sequence>
<keyword evidence="2" id="KW-1185">Reference proteome</keyword>
<accession>A0ACC3NLU2</accession>
<name>A0ACC3NLU2_9PEZI</name>
<organism evidence="1 2">
    <name type="scientific">Vermiconidia calcicola</name>
    <dbReference type="NCBI Taxonomy" id="1690605"/>
    <lineage>
        <taxon>Eukaryota</taxon>
        <taxon>Fungi</taxon>
        <taxon>Dikarya</taxon>
        <taxon>Ascomycota</taxon>
        <taxon>Pezizomycotina</taxon>
        <taxon>Dothideomycetes</taxon>
        <taxon>Dothideomycetidae</taxon>
        <taxon>Mycosphaerellales</taxon>
        <taxon>Extremaceae</taxon>
        <taxon>Vermiconidia</taxon>
    </lineage>
</organism>